<keyword evidence="1" id="KW-0472">Membrane</keyword>
<keyword evidence="1" id="KW-1133">Transmembrane helix</keyword>
<protein>
    <submittedName>
        <fullName evidence="3">Uncharacterized protein</fullName>
    </submittedName>
</protein>
<feature type="chain" id="PRO_5025479079" evidence="2">
    <location>
        <begin position="19"/>
        <end position="159"/>
    </location>
</feature>
<feature type="signal peptide" evidence="2">
    <location>
        <begin position="1"/>
        <end position="18"/>
    </location>
</feature>
<name>A0A6A5YFH0_9PLEO</name>
<dbReference type="AlphaFoldDB" id="A0A6A5YFH0"/>
<accession>A0A6A5YFH0</accession>
<evidence type="ECO:0000313" key="3">
    <source>
        <dbReference type="EMBL" id="KAF2105876.1"/>
    </source>
</evidence>
<dbReference type="Proteomes" id="UP000799770">
    <property type="component" value="Unassembled WGS sequence"/>
</dbReference>
<evidence type="ECO:0000256" key="2">
    <source>
        <dbReference type="SAM" id="SignalP"/>
    </source>
</evidence>
<proteinExistence type="predicted"/>
<evidence type="ECO:0000256" key="1">
    <source>
        <dbReference type="SAM" id="Phobius"/>
    </source>
</evidence>
<evidence type="ECO:0000313" key="4">
    <source>
        <dbReference type="Proteomes" id="UP000799770"/>
    </source>
</evidence>
<keyword evidence="1" id="KW-0812">Transmembrane</keyword>
<gene>
    <name evidence="3" type="ORF">BDV96DRAFT_355200</name>
</gene>
<sequence>MYVKIALGICIIIVPTMARPLDTLLSYDSIRNTSEANHVVVNVQSDDTSWQNVLFGVLSITVALGSFIVAMLHYRKERQSQIRPPHATQDVEMTSVMPPTVSSNLVSDGNGHSQRAATMESTRTIVAEPAFSTTQDAMTSEKALPTPIKALPRVHDLGG</sequence>
<feature type="transmembrane region" description="Helical" evidence="1">
    <location>
        <begin position="53"/>
        <end position="74"/>
    </location>
</feature>
<keyword evidence="4" id="KW-1185">Reference proteome</keyword>
<organism evidence="3 4">
    <name type="scientific">Lophiotrema nucula</name>
    <dbReference type="NCBI Taxonomy" id="690887"/>
    <lineage>
        <taxon>Eukaryota</taxon>
        <taxon>Fungi</taxon>
        <taxon>Dikarya</taxon>
        <taxon>Ascomycota</taxon>
        <taxon>Pezizomycotina</taxon>
        <taxon>Dothideomycetes</taxon>
        <taxon>Pleosporomycetidae</taxon>
        <taxon>Pleosporales</taxon>
        <taxon>Lophiotremataceae</taxon>
        <taxon>Lophiotrema</taxon>
    </lineage>
</organism>
<dbReference type="EMBL" id="ML977370">
    <property type="protein sequence ID" value="KAF2105876.1"/>
    <property type="molecule type" value="Genomic_DNA"/>
</dbReference>
<reference evidence="3" key="1">
    <citation type="journal article" date="2020" name="Stud. Mycol.">
        <title>101 Dothideomycetes genomes: a test case for predicting lifestyles and emergence of pathogens.</title>
        <authorList>
            <person name="Haridas S."/>
            <person name="Albert R."/>
            <person name="Binder M."/>
            <person name="Bloem J."/>
            <person name="Labutti K."/>
            <person name="Salamov A."/>
            <person name="Andreopoulos B."/>
            <person name="Baker S."/>
            <person name="Barry K."/>
            <person name="Bills G."/>
            <person name="Bluhm B."/>
            <person name="Cannon C."/>
            <person name="Castanera R."/>
            <person name="Culley D."/>
            <person name="Daum C."/>
            <person name="Ezra D."/>
            <person name="Gonzalez J."/>
            <person name="Henrissat B."/>
            <person name="Kuo A."/>
            <person name="Liang C."/>
            <person name="Lipzen A."/>
            <person name="Lutzoni F."/>
            <person name="Magnuson J."/>
            <person name="Mondo S."/>
            <person name="Nolan M."/>
            <person name="Ohm R."/>
            <person name="Pangilinan J."/>
            <person name="Park H.-J."/>
            <person name="Ramirez L."/>
            <person name="Alfaro M."/>
            <person name="Sun H."/>
            <person name="Tritt A."/>
            <person name="Yoshinaga Y."/>
            <person name="Zwiers L.-H."/>
            <person name="Turgeon B."/>
            <person name="Goodwin S."/>
            <person name="Spatafora J."/>
            <person name="Crous P."/>
            <person name="Grigoriev I."/>
        </authorList>
    </citation>
    <scope>NUCLEOTIDE SEQUENCE</scope>
    <source>
        <strain evidence="3">CBS 627.86</strain>
    </source>
</reference>
<keyword evidence="2" id="KW-0732">Signal</keyword>